<dbReference type="SUPFAM" id="SSF55331">
    <property type="entry name" value="Tautomerase/MIF"/>
    <property type="match status" value="1"/>
</dbReference>
<organism evidence="1 2">
    <name type="scientific">Pseudoxanthomonas japonensis</name>
    <dbReference type="NCBI Taxonomy" id="69284"/>
    <lineage>
        <taxon>Bacteria</taxon>
        <taxon>Pseudomonadati</taxon>
        <taxon>Pseudomonadota</taxon>
        <taxon>Gammaproteobacteria</taxon>
        <taxon>Lysobacterales</taxon>
        <taxon>Lysobacteraceae</taxon>
        <taxon>Pseudoxanthomonas</taxon>
    </lineage>
</organism>
<comment type="caution">
    <text evidence="1">The sequence shown here is derived from an EMBL/GenBank/DDBJ whole genome shotgun (WGS) entry which is preliminary data.</text>
</comment>
<dbReference type="Proteomes" id="UP000781710">
    <property type="component" value="Unassembled WGS sequence"/>
</dbReference>
<sequence>MPLITLTVRAPKDEAFKSSILDAVHAALVASGVPATDRFQRVLELPAEDFLYDPSYPDVAGARDDDFALIEILWSVGRSVKVKKALLADLMQRLAAAGRNPENVMVCFKETTWENWAFAGGRLIHAP</sequence>
<dbReference type="Gene3D" id="3.30.429.10">
    <property type="entry name" value="Macrophage Migration Inhibitory Factor"/>
    <property type="match status" value="1"/>
</dbReference>
<keyword evidence="2" id="KW-1185">Reference proteome</keyword>
<dbReference type="InterPro" id="IPR037479">
    <property type="entry name" value="Tauto_MSAD"/>
</dbReference>
<dbReference type="PANTHER" id="PTHR38460">
    <property type="entry name" value="TAUTOMERASE YOLI-RELATED"/>
    <property type="match status" value="1"/>
</dbReference>
<dbReference type="EMBL" id="PDWW01000043">
    <property type="protein sequence ID" value="KAF1720646.1"/>
    <property type="molecule type" value="Genomic_DNA"/>
</dbReference>
<evidence type="ECO:0000313" key="1">
    <source>
        <dbReference type="EMBL" id="KAF1720646.1"/>
    </source>
</evidence>
<dbReference type="InterPro" id="IPR014347">
    <property type="entry name" value="Tautomerase/MIF_sf"/>
</dbReference>
<protein>
    <submittedName>
        <fullName evidence="1">Tautomerase family protein</fullName>
    </submittedName>
</protein>
<reference evidence="1 2" key="1">
    <citation type="submission" date="2017-10" db="EMBL/GenBank/DDBJ databases">
        <title>Whole genome sequencing of members of genus Pseudoxanthomonas.</title>
        <authorList>
            <person name="Kumar S."/>
            <person name="Bansal K."/>
            <person name="Kaur A."/>
            <person name="Patil P."/>
            <person name="Sharma S."/>
            <person name="Patil P.B."/>
        </authorList>
    </citation>
    <scope>NUCLEOTIDE SEQUENCE [LARGE SCALE GENOMIC DNA]</scope>
    <source>
        <strain evidence="1 2">DSM 17109</strain>
    </source>
</reference>
<accession>A0ABQ6ZCD0</accession>
<gene>
    <name evidence="1" type="ORF">CSC78_18480</name>
</gene>
<evidence type="ECO:0000313" key="2">
    <source>
        <dbReference type="Proteomes" id="UP000781710"/>
    </source>
</evidence>
<name>A0ABQ6ZCD0_9GAMM</name>
<proteinExistence type="predicted"/>
<dbReference type="Pfam" id="PF14552">
    <property type="entry name" value="Tautomerase_2"/>
    <property type="match status" value="1"/>
</dbReference>
<dbReference type="PANTHER" id="PTHR38460:SF1">
    <property type="entry name" value="TAUTOMERASE YOLI-RELATED"/>
    <property type="match status" value="1"/>
</dbReference>
<dbReference type="RefSeq" id="WP_162339338.1">
    <property type="nucleotide sequence ID" value="NZ_JBHSRQ010000030.1"/>
</dbReference>